<keyword evidence="14" id="KW-1185">Reference proteome</keyword>
<keyword evidence="8" id="KW-0326">Glycosidase</keyword>
<gene>
    <name evidence="13" type="ORF">BDV95DRAFT_652392</name>
</gene>
<dbReference type="InterPro" id="IPR005556">
    <property type="entry name" value="SUN"/>
</dbReference>
<evidence type="ECO:0000256" key="12">
    <source>
        <dbReference type="SAM" id="SignalP"/>
    </source>
</evidence>
<evidence type="ECO:0000256" key="7">
    <source>
        <dbReference type="ARBA" id="ARBA00023277"/>
    </source>
</evidence>
<feature type="chain" id="PRO_5028838438" description="SUN domain-containing protein" evidence="12">
    <location>
        <begin position="19"/>
        <end position="438"/>
    </location>
</feature>
<reference evidence="13 14" key="1">
    <citation type="submission" date="2020-01" db="EMBL/GenBank/DDBJ databases">
        <authorList>
            <consortium name="DOE Joint Genome Institute"/>
            <person name="Haridas S."/>
            <person name="Albert R."/>
            <person name="Binder M."/>
            <person name="Bloem J."/>
            <person name="Labutti K."/>
            <person name="Salamov A."/>
            <person name="Andreopoulos B."/>
            <person name="Baker S.E."/>
            <person name="Barry K."/>
            <person name="Bills G."/>
            <person name="Bluhm B.H."/>
            <person name="Cannon C."/>
            <person name="Castanera R."/>
            <person name="Culley D.E."/>
            <person name="Daum C."/>
            <person name="Ezra D."/>
            <person name="Gonzalez J.B."/>
            <person name="Henrissat B."/>
            <person name="Kuo A."/>
            <person name="Liang C."/>
            <person name="Lipzen A."/>
            <person name="Lutzoni F."/>
            <person name="Magnuson J."/>
            <person name="Mondo S."/>
            <person name="Nolan M."/>
            <person name="Ohm R."/>
            <person name="Pangilinan J."/>
            <person name="Park H.-J.H."/>
            <person name="Ramirez L."/>
            <person name="Alfaro M."/>
            <person name="Sun H."/>
            <person name="Tritt A."/>
            <person name="Yoshinaga Y."/>
            <person name="Zwiers L.-H.L."/>
            <person name="Turgeon B.G."/>
            <person name="Goodwin S.B."/>
            <person name="Spatafora J.W."/>
            <person name="Crous P.W."/>
            <person name="Grigoriev I.V."/>
        </authorList>
    </citation>
    <scope>NUCLEOTIDE SEQUENCE [LARGE SCALE GENOMIC DNA]</scope>
    <source>
        <strain evidence="13 14">CBS 611.86</strain>
    </source>
</reference>
<evidence type="ECO:0000313" key="13">
    <source>
        <dbReference type="EMBL" id="KAF2865523.1"/>
    </source>
</evidence>
<keyword evidence="9" id="KW-0961">Cell wall biogenesis/degradation</keyword>
<evidence type="ECO:0000256" key="5">
    <source>
        <dbReference type="ARBA" id="ARBA00022729"/>
    </source>
</evidence>
<accession>A0A7C8M4L3</accession>
<comment type="caution">
    <text evidence="13">The sequence shown here is derived from an EMBL/GenBank/DDBJ whole genome shotgun (WGS) entry which is preliminary data.</text>
</comment>
<dbReference type="Pfam" id="PF03856">
    <property type="entry name" value="SUN"/>
    <property type="match status" value="1"/>
</dbReference>
<dbReference type="OrthoDB" id="5339822at2759"/>
<dbReference type="GO" id="GO:0000272">
    <property type="term" value="P:polysaccharide catabolic process"/>
    <property type="evidence" value="ECO:0007669"/>
    <property type="project" value="UniProtKB-KW"/>
</dbReference>
<evidence type="ECO:0000256" key="11">
    <source>
        <dbReference type="SAM" id="MobiDB-lite"/>
    </source>
</evidence>
<sequence>MKLLTQLLIAAATSQALAKPHQHGQRHGRHAAKREASPAEALVAAAVVTETAYILNGRIISEHDVHEGIKNGTLEWGPDGGLSSSAVLQVAAPTAVPVLEHKPEALAQKQEAAQVEQAHTPAVADSPSPSTSPSTKESEPSQPSGGHGDCPDCDKEFPNGELSCDKFPKGYGAVPIGHESLGGWSGVQIAGTVSGAGMNDIKTQTKNTCANGPCCVPGAFCSYACPNPYLKMSWPKLQGETGQSVGGLKCNNDGKLEMADGSIAKTLCGKAGSGTTVKVENKLSQSVSICRTDYPGTESETMPFTLKPGETGELASPNLSKYYQWQGKATSAHYYINPQGVPEKEACTWSDESRAVGNWAPVIFGTSFDDLKPGQERYGYSGIKQNELRMTDKLNFAITFTGEGIRSPCTWDNKKNVFCEGKDCGEFKGCTVSLADTN</sequence>
<evidence type="ECO:0000256" key="6">
    <source>
        <dbReference type="ARBA" id="ARBA00022801"/>
    </source>
</evidence>
<keyword evidence="10" id="KW-0624">Polysaccharide degradation</keyword>
<dbReference type="PANTHER" id="PTHR31316">
    <property type="entry name" value="BETA-GLUCOSIDASE-LIKE PROTEIN NCA3, MITOCHONDRIAL-RELATED"/>
    <property type="match status" value="1"/>
</dbReference>
<evidence type="ECO:0000313" key="14">
    <source>
        <dbReference type="Proteomes" id="UP000481861"/>
    </source>
</evidence>
<evidence type="ECO:0000256" key="4">
    <source>
        <dbReference type="ARBA" id="ARBA00022525"/>
    </source>
</evidence>
<organism evidence="13 14">
    <name type="scientific">Massariosphaeria phaeospora</name>
    <dbReference type="NCBI Taxonomy" id="100035"/>
    <lineage>
        <taxon>Eukaryota</taxon>
        <taxon>Fungi</taxon>
        <taxon>Dikarya</taxon>
        <taxon>Ascomycota</taxon>
        <taxon>Pezizomycotina</taxon>
        <taxon>Dothideomycetes</taxon>
        <taxon>Pleosporomycetidae</taxon>
        <taxon>Pleosporales</taxon>
        <taxon>Pleosporales incertae sedis</taxon>
        <taxon>Massariosphaeria</taxon>
    </lineage>
</organism>
<dbReference type="PANTHER" id="PTHR31316:SF0">
    <property type="entry name" value="SECRETED BETA-GLUCOSIDASE SIM1-RELATED"/>
    <property type="match status" value="1"/>
</dbReference>
<feature type="compositionally biased region" description="Low complexity" evidence="11">
    <location>
        <begin position="107"/>
        <end position="118"/>
    </location>
</feature>
<comment type="similarity">
    <text evidence="2">Belongs to the SUN family.</text>
</comment>
<comment type="subcellular location">
    <subcellularLocation>
        <location evidence="1">Secreted</location>
        <location evidence="1">Cell wall</location>
    </subcellularLocation>
</comment>
<keyword evidence="4" id="KW-0964">Secreted</keyword>
<feature type="signal peptide" evidence="12">
    <location>
        <begin position="1"/>
        <end position="18"/>
    </location>
</feature>
<dbReference type="AlphaFoldDB" id="A0A7C8M4L3"/>
<evidence type="ECO:0000256" key="2">
    <source>
        <dbReference type="ARBA" id="ARBA00010579"/>
    </source>
</evidence>
<dbReference type="EMBL" id="JAADJZ010000033">
    <property type="protein sequence ID" value="KAF2865523.1"/>
    <property type="molecule type" value="Genomic_DNA"/>
</dbReference>
<keyword evidence="3" id="KW-0134">Cell wall</keyword>
<evidence type="ECO:0000256" key="8">
    <source>
        <dbReference type="ARBA" id="ARBA00023295"/>
    </source>
</evidence>
<dbReference type="Proteomes" id="UP000481861">
    <property type="component" value="Unassembled WGS sequence"/>
</dbReference>
<dbReference type="InterPro" id="IPR051526">
    <property type="entry name" value="Beta-Glucosidase_SUN"/>
</dbReference>
<evidence type="ECO:0000256" key="9">
    <source>
        <dbReference type="ARBA" id="ARBA00023316"/>
    </source>
</evidence>
<dbReference type="GO" id="GO:0031505">
    <property type="term" value="P:fungal-type cell wall organization"/>
    <property type="evidence" value="ECO:0007669"/>
    <property type="project" value="TreeGrafter"/>
</dbReference>
<protein>
    <recommendedName>
        <fullName evidence="15">SUN domain-containing protein</fullName>
    </recommendedName>
</protein>
<feature type="region of interest" description="Disordered" evidence="11">
    <location>
        <begin position="17"/>
        <end position="37"/>
    </location>
</feature>
<dbReference type="GO" id="GO:0009986">
    <property type="term" value="C:cell surface"/>
    <property type="evidence" value="ECO:0007669"/>
    <property type="project" value="TreeGrafter"/>
</dbReference>
<name>A0A7C8M4L3_9PLEO</name>
<keyword evidence="7" id="KW-0119">Carbohydrate metabolism</keyword>
<evidence type="ECO:0000256" key="10">
    <source>
        <dbReference type="ARBA" id="ARBA00023326"/>
    </source>
</evidence>
<dbReference type="GO" id="GO:0009277">
    <property type="term" value="C:fungal-type cell wall"/>
    <property type="evidence" value="ECO:0007669"/>
    <property type="project" value="TreeGrafter"/>
</dbReference>
<evidence type="ECO:0000256" key="3">
    <source>
        <dbReference type="ARBA" id="ARBA00022512"/>
    </source>
</evidence>
<feature type="region of interest" description="Disordered" evidence="11">
    <location>
        <begin position="107"/>
        <end position="152"/>
    </location>
</feature>
<keyword evidence="6" id="KW-0378">Hydrolase</keyword>
<keyword evidence="5 12" id="KW-0732">Signal</keyword>
<evidence type="ECO:0008006" key="15">
    <source>
        <dbReference type="Google" id="ProtNLM"/>
    </source>
</evidence>
<feature type="compositionally biased region" description="Basic residues" evidence="11">
    <location>
        <begin position="20"/>
        <end position="32"/>
    </location>
</feature>
<evidence type="ECO:0000256" key="1">
    <source>
        <dbReference type="ARBA" id="ARBA00004191"/>
    </source>
</evidence>
<proteinExistence type="inferred from homology"/>
<dbReference type="GO" id="GO:0016798">
    <property type="term" value="F:hydrolase activity, acting on glycosyl bonds"/>
    <property type="evidence" value="ECO:0007669"/>
    <property type="project" value="UniProtKB-KW"/>
</dbReference>
<feature type="compositionally biased region" description="Low complexity" evidence="11">
    <location>
        <begin position="126"/>
        <end position="144"/>
    </location>
</feature>